<feature type="compositionally biased region" description="Acidic residues" evidence="9">
    <location>
        <begin position="200"/>
        <end position="214"/>
    </location>
</feature>
<dbReference type="AlphaFoldDB" id="A0A653C5M4"/>
<gene>
    <name evidence="10" type="ORF">CALMAC_LOCUS6417</name>
</gene>
<sequence>MRCLYQPMKCLILQLAQEKPNIWKTKIENRNEMSENLVSCDDQSSQTVLSTHDLATSQEIKEAVLATENNIESNEKILPVTVDHKIQSSNEQEVLDESSNDMVAKTSTEQSRQTEPTEHLSKTSPAIQSDKLTNSLSRQEEDNHPVLTSNDCDIITAGIVTGQKIIIQNMEKLDILDKSESSIIIKKQCNSLKKLKNYDSSDDSSEDSDDDSEENSTSSDSETSESDSDTAVEVSGGDGNSDSDVEEVATLNRKNESNTNRAPTAADIFDPIDFSLLPDLQKLNINYDEEEFIQMGHVKAIILDTVVTVEALPGIPAYNLDTVLFIKNPNDQQQRPLGVVDDVIGPVESPLYCLRFQSAEELTEKGVTVGTEVYAAPKNDCTKYVFIKELMKIKGSDASWIGDKELPPELAKESDEESECDTDEAKKAPKRKFACHQDPKKMNSNNSNSRFCRRPRRGFQRAPGHFPVPFNSHQNIRLPSFQEHGPVPNYIFN</sequence>
<dbReference type="Gene3D" id="2.40.10.230">
    <property type="entry name" value="Probable tRNA pseudouridine synthase domain"/>
    <property type="match status" value="1"/>
</dbReference>
<dbReference type="InterPro" id="IPR009000">
    <property type="entry name" value="Transl_B-barrel_sf"/>
</dbReference>
<dbReference type="InterPro" id="IPR038664">
    <property type="entry name" value="Gar1/Naf1_Cbf5-bd_sf"/>
</dbReference>
<feature type="region of interest" description="Disordered" evidence="9">
    <location>
        <begin position="89"/>
        <end position="149"/>
    </location>
</feature>
<dbReference type="InterPro" id="IPR007504">
    <property type="entry name" value="H/ACA_rnp_Gar1/Naf1"/>
</dbReference>
<proteinExistence type="inferred from homology"/>
<evidence type="ECO:0000256" key="2">
    <source>
        <dbReference type="ARBA" id="ARBA00009801"/>
    </source>
</evidence>
<evidence type="ECO:0000256" key="7">
    <source>
        <dbReference type="ARBA" id="ARBA00022884"/>
    </source>
</evidence>
<dbReference type="GO" id="GO:0003723">
    <property type="term" value="F:RNA binding"/>
    <property type="evidence" value="ECO:0007669"/>
    <property type="project" value="UniProtKB-KW"/>
</dbReference>
<evidence type="ECO:0000256" key="6">
    <source>
        <dbReference type="ARBA" id="ARBA00022553"/>
    </source>
</evidence>
<dbReference type="GO" id="GO:0001522">
    <property type="term" value="P:pseudouridine synthesis"/>
    <property type="evidence" value="ECO:0007669"/>
    <property type="project" value="InterPro"/>
</dbReference>
<dbReference type="GO" id="GO:0005634">
    <property type="term" value="C:nucleus"/>
    <property type="evidence" value="ECO:0007669"/>
    <property type="project" value="UniProtKB-SubCell"/>
</dbReference>
<evidence type="ECO:0000313" key="11">
    <source>
        <dbReference type="Proteomes" id="UP000410492"/>
    </source>
</evidence>
<keyword evidence="8" id="KW-0539">Nucleus</keyword>
<dbReference type="Proteomes" id="UP000410492">
    <property type="component" value="Unassembled WGS sequence"/>
</dbReference>
<comment type="similarity">
    <text evidence="2">Belongs to the NAF1 family.</text>
</comment>
<dbReference type="PANTHER" id="PTHR31633">
    <property type="entry name" value="H/ACA RIBONUCLEOPROTEIN COMPLEX NON-CORE SUBUNIT NAF1"/>
    <property type="match status" value="1"/>
</dbReference>
<evidence type="ECO:0000256" key="8">
    <source>
        <dbReference type="ARBA" id="ARBA00023242"/>
    </source>
</evidence>
<keyword evidence="11" id="KW-1185">Reference proteome</keyword>
<evidence type="ECO:0000256" key="1">
    <source>
        <dbReference type="ARBA" id="ARBA00004123"/>
    </source>
</evidence>
<dbReference type="GO" id="GO:0006364">
    <property type="term" value="P:rRNA processing"/>
    <property type="evidence" value="ECO:0007669"/>
    <property type="project" value="UniProtKB-KW"/>
</dbReference>
<evidence type="ECO:0000256" key="3">
    <source>
        <dbReference type="ARBA" id="ARBA00021438"/>
    </source>
</evidence>
<evidence type="ECO:0000256" key="9">
    <source>
        <dbReference type="SAM" id="MobiDB-lite"/>
    </source>
</evidence>
<keyword evidence="6" id="KW-0597">Phosphoprotein</keyword>
<evidence type="ECO:0000256" key="4">
    <source>
        <dbReference type="ARBA" id="ARBA00022517"/>
    </source>
</evidence>
<accession>A0A653C5M4</accession>
<keyword evidence="5" id="KW-0698">rRNA processing</keyword>
<evidence type="ECO:0000313" key="10">
    <source>
        <dbReference type="EMBL" id="VEN43198.1"/>
    </source>
</evidence>
<keyword evidence="7" id="KW-0694">RNA-binding</keyword>
<evidence type="ECO:0000256" key="5">
    <source>
        <dbReference type="ARBA" id="ARBA00022552"/>
    </source>
</evidence>
<feature type="compositionally biased region" description="Polar residues" evidence="9">
    <location>
        <begin position="122"/>
        <end position="137"/>
    </location>
</feature>
<dbReference type="OrthoDB" id="21550at2759"/>
<keyword evidence="4" id="KW-0690">Ribosome biogenesis</keyword>
<dbReference type="EMBL" id="CAACVG010007009">
    <property type="protein sequence ID" value="VEN43198.1"/>
    <property type="molecule type" value="Genomic_DNA"/>
</dbReference>
<dbReference type="PANTHER" id="PTHR31633:SF1">
    <property type="entry name" value="H_ACA RIBONUCLEOPROTEIN COMPLEX NON-CORE SUBUNIT NAF1"/>
    <property type="match status" value="1"/>
</dbReference>
<dbReference type="InterPro" id="IPR040309">
    <property type="entry name" value="Naf1"/>
</dbReference>
<protein>
    <recommendedName>
        <fullName evidence="3">H/ACA ribonucleoprotein complex non-core subunit NAF1</fullName>
    </recommendedName>
</protein>
<dbReference type="SUPFAM" id="SSF50447">
    <property type="entry name" value="Translation proteins"/>
    <property type="match status" value="1"/>
</dbReference>
<comment type="subcellular location">
    <subcellularLocation>
        <location evidence="1">Nucleus</location>
    </subcellularLocation>
</comment>
<feature type="region of interest" description="Disordered" evidence="9">
    <location>
        <begin position="408"/>
        <end position="468"/>
    </location>
</feature>
<dbReference type="GO" id="GO:0005732">
    <property type="term" value="C:sno(s)RNA-containing ribonucleoprotein complex"/>
    <property type="evidence" value="ECO:0007669"/>
    <property type="project" value="InterPro"/>
</dbReference>
<name>A0A653C5M4_CALMS</name>
<organism evidence="10 11">
    <name type="scientific">Callosobruchus maculatus</name>
    <name type="common">Southern cowpea weevil</name>
    <name type="synonym">Pulse bruchid</name>
    <dbReference type="NCBI Taxonomy" id="64391"/>
    <lineage>
        <taxon>Eukaryota</taxon>
        <taxon>Metazoa</taxon>
        <taxon>Ecdysozoa</taxon>
        <taxon>Arthropoda</taxon>
        <taxon>Hexapoda</taxon>
        <taxon>Insecta</taxon>
        <taxon>Pterygota</taxon>
        <taxon>Neoptera</taxon>
        <taxon>Endopterygota</taxon>
        <taxon>Coleoptera</taxon>
        <taxon>Polyphaga</taxon>
        <taxon>Cucujiformia</taxon>
        <taxon>Chrysomeloidea</taxon>
        <taxon>Chrysomelidae</taxon>
        <taxon>Bruchinae</taxon>
        <taxon>Bruchini</taxon>
        <taxon>Callosobruchus</taxon>
    </lineage>
</organism>
<feature type="region of interest" description="Disordered" evidence="9">
    <location>
        <begin position="196"/>
        <end position="245"/>
    </location>
</feature>
<dbReference type="GO" id="GO:0000493">
    <property type="term" value="P:box H/ACA snoRNP assembly"/>
    <property type="evidence" value="ECO:0007669"/>
    <property type="project" value="InterPro"/>
</dbReference>
<feature type="compositionally biased region" description="Polar residues" evidence="9">
    <location>
        <begin position="105"/>
        <end position="114"/>
    </location>
</feature>
<dbReference type="Pfam" id="PF04410">
    <property type="entry name" value="Gar1"/>
    <property type="match status" value="1"/>
</dbReference>
<reference evidence="10 11" key="1">
    <citation type="submission" date="2019-01" db="EMBL/GenBank/DDBJ databases">
        <authorList>
            <person name="Sayadi A."/>
        </authorList>
    </citation>
    <scope>NUCLEOTIDE SEQUENCE [LARGE SCALE GENOMIC DNA]</scope>
</reference>